<name>A0A2M4CD89_9DIPT</name>
<keyword evidence="2" id="KW-0732">Signal</keyword>
<evidence type="ECO:0000256" key="2">
    <source>
        <dbReference type="SAM" id="SignalP"/>
    </source>
</evidence>
<dbReference type="AlphaFoldDB" id="A0A2M4CD89"/>
<dbReference type="EMBL" id="GGFJ01014088">
    <property type="protein sequence ID" value="MBW63229.1"/>
    <property type="molecule type" value="Transcribed_RNA"/>
</dbReference>
<feature type="signal peptide" evidence="2">
    <location>
        <begin position="1"/>
        <end position="17"/>
    </location>
</feature>
<feature type="region of interest" description="Disordered" evidence="1">
    <location>
        <begin position="25"/>
        <end position="45"/>
    </location>
</feature>
<protein>
    <submittedName>
        <fullName evidence="3">Putative secreted protein</fullName>
    </submittedName>
</protein>
<evidence type="ECO:0000313" key="3">
    <source>
        <dbReference type="EMBL" id="MBW63229.1"/>
    </source>
</evidence>
<accession>A0A2M4CD89</accession>
<feature type="chain" id="PRO_5014915121" evidence="2">
    <location>
        <begin position="18"/>
        <end position="74"/>
    </location>
</feature>
<organism evidence="3">
    <name type="scientific">Anopheles marajoara</name>
    <dbReference type="NCBI Taxonomy" id="58244"/>
    <lineage>
        <taxon>Eukaryota</taxon>
        <taxon>Metazoa</taxon>
        <taxon>Ecdysozoa</taxon>
        <taxon>Arthropoda</taxon>
        <taxon>Hexapoda</taxon>
        <taxon>Insecta</taxon>
        <taxon>Pterygota</taxon>
        <taxon>Neoptera</taxon>
        <taxon>Endopterygota</taxon>
        <taxon>Diptera</taxon>
        <taxon>Nematocera</taxon>
        <taxon>Culicoidea</taxon>
        <taxon>Culicidae</taxon>
        <taxon>Anophelinae</taxon>
        <taxon>Anopheles</taxon>
    </lineage>
</organism>
<evidence type="ECO:0000256" key="1">
    <source>
        <dbReference type="SAM" id="MobiDB-lite"/>
    </source>
</evidence>
<sequence>MICLMFWNVFSFSMCVCINNHLNNRNKSFPSSDKSRANHGRVPHDDDCQKTAAGCRWYVFERTYAGSPSPITSA</sequence>
<reference evidence="3" key="1">
    <citation type="submission" date="2018-01" db="EMBL/GenBank/DDBJ databases">
        <title>An insight into the sialome of Amazonian anophelines.</title>
        <authorList>
            <person name="Ribeiro J.M."/>
            <person name="Scarpassa V."/>
            <person name="Calvo E."/>
        </authorList>
    </citation>
    <scope>NUCLEOTIDE SEQUENCE</scope>
    <source>
        <tissue evidence="3">Salivary glands</tissue>
    </source>
</reference>
<proteinExistence type="predicted"/>